<evidence type="ECO:0000313" key="1">
    <source>
        <dbReference type="EMBL" id="KAH0510904.1"/>
    </source>
</evidence>
<sequence>MVNQKFIKDGKAYLTKPEAIVQQVKQVIVQTLHEDCELVSFKLVAGTEITTYCKLLEAERDWESGRQNFGFHMKIIDGYSGGSSSVYMGLRKPGSSDGVGSFHPSFSSAGSSVLPRLW</sequence>
<protein>
    <submittedName>
        <fullName evidence="1">Keratin, type II cytoskeletal 8</fullName>
    </submittedName>
</protein>
<dbReference type="Gene3D" id="1.20.5.170">
    <property type="match status" value="1"/>
</dbReference>
<gene>
    <name evidence="1" type="ORF">LTLLF_152425</name>
</gene>
<organism evidence="1 2">
    <name type="scientific">Microtus ochrogaster</name>
    <name type="common">Prairie vole</name>
    <dbReference type="NCBI Taxonomy" id="79684"/>
    <lineage>
        <taxon>Eukaryota</taxon>
        <taxon>Metazoa</taxon>
        <taxon>Chordata</taxon>
        <taxon>Craniata</taxon>
        <taxon>Vertebrata</taxon>
        <taxon>Euteleostomi</taxon>
        <taxon>Mammalia</taxon>
        <taxon>Eutheria</taxon>
        <taxon>Euarchontoglires</taxon>
        <taxon>Glires</taxon>
        <taxon>Rodentia</taxon>
        <taxon>Myomorpha</taxon>
        <taxon>Muroidea</taxon>
        <taxon>Cricetidae</taxon>
        <taxon>Arvicolinae</taxon>
        <taxon>Microtus</taxon>
    </lineage>
</organism>
<comment type="caution">
    <text evidence="1">The sequence shown here is derived from an EMBL/GenBank/DDBJ whole genome shotgun (WGS) entry which is preliminary data.</text>
</comment>
<dbReference type="SUPFAM" id="SSF64593">
    <property type="entry name" value="Intermediate filament protein, coiled coil region"/>
    <property type="match status" value="1"/>
</dbReference>
<proteinExistence type="predicted"/>
<name>A0A8J6GI71_MICOH</name>
<evidence type="ECO:0000313" key="2">
    <source>
        <dbReference type="Proteomes" id="UP000710432"/>
    </source>
</evidence>
<dbReference type="AlphaFoldDB" id="A0A8J6GI71"/>
<dbReference type="EMBL" id="JAATJU010022339">
    <property type="protein sequence ID" value="KAH0510904.1"/>
    <property type="molecule type" value="Genomic_DNA"/>
</dbReference>
<accession>A0A8J6GI71</accession>
<dbReference type="Proteomes" id="UP000710432">
    <property type="component" value="Unassembled WGS sequence"/>
</dbReference>
<reference evidence="1" key="1">
    <citation type="submission" date="2020-03" db="EMBL/GenBank/DDBJ databases">
        <title>Studies in the Genomics of Life Span.</title>
        <authorList>
            <person name="Glass D."/>
        </authorList>
    </citation>
    <scope>NUCLEOTIDE SEQUENCE</scope>
    <source>
        <strain evidence="1">LTLLF</strain>
        <tissue evidence="1">Muscle</tissue>
    </source>
</reference>